<accession>A0A3B1E181</accession>
<keyword evidence="6 7" id="KW-0472">Membrane</keyword>
<protein>
    <submittedName>
        <fullName evidence="8">Membrane protein YeiH</fullName>
    </submittedName>
</protein>
<reference evidence="8" key="1">
    <citation type="submission" date="2018-10" db="EMBL/GenBank/DDBJ databases">
        <authorList>
            <person name="Aoki K."/>
        </authorList>
    </citation>
    <scope>NUCLEOTIDE SEQUENCE</scope>
</reference>
<feature type="transmembrane region" description="Helical" evidence="7">
    <location>
        <begin position="251"/>
        <end position="273"/>
    </location>
</feature>
<proteinExistence type="inferred from homology"/>
<feature type="transmembrane region" description="Helical" evidence="7">
    <location>
        <begin position="49"/>
        <end position="67"/>
    </location>
</feature>
<keyword evidence="3" id="KW-1003">Cell membrane</keyword>
<feature type="transmembrane region" description="Helical" evidence="7">
    <location>
        <begin position="6"/>
        <end position="28"/>
    </location>
</feature>
<comment type="similarity">
    <text evidence="2">Belongs to the UPF0324 family.</text>
</comment>
<evidence type="ECO:0000256" key="7">
    <source>
        <dbReference type="SAM" id="Phobius"/>
    </source>
</evidence>
<feature type="transmembrane region" description="Helical" evidence="7">
    <location>
        <begin position="285"/>
        <end position="306"/>
    </location>
</feature>
<evidence type="ECO:0000256" key="3">
    <source>
        <dbReference type="ARBA" id="ARBA00022475"/>
    </source>
</evidence>
<evidence type="ECO:0000256" key="6">
    <source>
        <dbReference type="ARBA" id="ARBA00023136"/>
    </source>
</evidence>
<dbReference type="GO" id="GO:0005886">
    <property type="term" value="C:plasma membrane"/>
    <property type="evidence" value="ECO:0007669"/>
    <property type="project" value="UniProtKB-SubCell"/>
</dbReference>
<feature type="transmembrane region" description="Helical" evidence="7">
    <location>
        <begin position="197"/>
        <end position="214"/>
    </location>
</feature>
<organism evidence="8">
    <name type="scientific">hydrothermal vent metagenome</name>
    <dbReference type="NCBI Taxonomy" id="652676"/>
    <lineage>
        <taxon>unclassified sequences</taxon>
        <taxon>metagenomes</taxon>
        <taxon>ecological metagenomes</taxon>
    </lineage>
</organism>
<name>A0A3B1E181_9ZZZZ</name>
<dbReference type="Pfam" id="PF03601">
    <property type="entry name" value="Cons_hypoth698"/>
    <property type="match status" value="1"/>
</dbReference>
<feature type="transmembrane region" description="Helical" evidence="7">
    <location>
        <begin position="130"/>
        <end position="154"/>
    </location>
</feature>
<sequence>MITITSFALSNILPIGTITIAIILGIIIGNTINIDNKYHDGINYTEKTILSFAIALMGVNLDFSILTSLGIKTILLIISGMILTIYSAILLGKYFKINTHLALLLGIGNGVCGASAISATAPIIKANKDFIGLCIAIVNLLGTIGIFILPFIALSFGLNEIDSGILIGNTLQAVGQVTAAGFGISETSGISATTVKMGRILLLTPLIMILIYIFSKNNSTQNKTKIIIPIFIILFIVFSLISSLNLINHNLINIISSISHFALVLAMSAIGLKIHFNSIKANGKIALKIASFVFIIQILFTLLLLLL</sequence>
<keyword evidence="4 7" id="KW-0812">Transmembrane</keyword>
<dbReference type="AlphaFoldDB" id="A0A3B1E181"/>
<dbReference type="InterPro" id="IPR018383">
    <property type="entry name" value="UPF0324_pro"/>
</dbReference>
<feature type="transmembrane region" description="Helical" evidence="7">
    <location>
        <begin position="73"/>
        <end position="91"/>
    </location>
</feature>
<dbReference type="PANTHER" id="PTHR30106">
    <property type="entry name" value="INNER MEMBRANE PROTEIN YEIH-RELATED"/>
    <property type="match status" value="1"/>
</dbReference>
<evidence type="ECO:0000256" key="4">
    <source>
        <dbReference type="ARBA" id="ARBA00022692"/>
    </source>
</evidence>
<gene>
    <name evidence="8" type="ORF">MNB_ARC-1_699</name>
</gene>
<dbReference type="EMBL" id="UOYO01000020">
    <property type="protein sequence ID" value="VAY87128.1"/>
    <property type="molecule type" value="Genomic_DNA"/>
</dbReference>
<keyword evidence="5 7" id="KW-1133">Transmembrane helix</keyword>
<evidence type="ECO:0000256" key="1">
    <source>
        <dbReference type="ARBA" id="ARBA00004651"/>
    </source>
</evidence>
<feature type="transmembrane region" description="Helical" evidence="7">
    <location>
        <begin position="226"/>
        <end position="245"/>
    </location>
</feature>
<evidence type="ECO:0000256" key="2">
    <source>
        <dbReference type="ARBA" id="ARBA00007977"/>
    </source>
</evidence>
<comment type="subcellular location">
    <subcellularLocation>
        <location evidence="1">Cell membrane</location>
        <topology evidence="1">Multi-pass membrane protein</topology>
    </subcellularLocation>
</comment>
<dbReference type="PANTHER" id="PTHR30106:SF2">
    <property type="entry name" value="UPF0324 INNER MEMBRANE PROTEIN YEIH"/>
    <property type="match status" value="1"/>
</dbReference>
<evidence type="ECO:0000256" key="5">
    <source>
        <dbReference type="ARBA" id="ARBA00022989"/>
    </source>
</evidence>
<evidence type="ECO:0000313" key="8">
    <source>
        <dbReference type="EMBL" id="VAY87128.1"/>
    </source>
</evidence>
<feature type="transmembrane region" description="Helical" evidence="7">
    <location>
        <begin position="103"/>
        <end position="124"/>
    </location>
</feature>